<dbReference type="SMART" id="SM00534">
    <property type="entry name" value="MUTSac"/>
    <property type="match status" value="1"/>
</dbReference>
<evidence type="ECO:0000256" key="3">
    <source>
        <dbReference type="ARBA" id="ARBA00023125"/>
    </source>
</evidence>
<dbReference type="InterPro" id="IPR045076">
    <property type="entry name" value="MutS"/>
</dbReference>
<dbReference type="InterPro" id="IPR000432">
    <property type="entry name" value="DNA_mismatch_repair_MutS_C"/>
</dbReference>
<sequence>MFSTDKQTLDDLNIFGKHGAESIYHIFDRSTTRGGAAVLEQMFRYPLANADAINKRSNTIQYFAASGIEFPFQSGLFDSIELYLDNTDERTKLNVEPDSIGKKLNNLIAVDVHTAQVYKGVHSIVALLKDARAFLDSFKLSAGHPYESDKAELYSLVGESDLSAIVAAKGKLSPSVMAQFDVLLRFRHRELIRKLLHHVHQLDAYIAIGKVAKERGFVFPTALPKDQRIADIIGVYHPQVDHAVSNDIRITAEGNVIFLTGANMAGKSTFMKSLSIAMYLAHMGFPVPAASMRFSVLDGMYTTINLPDNLGMGASHFYSEVLRVKKIASELRHKHLFVLFDELFRGTNVKDAAEATVAVTQAFAKKPHSIFVLSTHIIEAGEELKKRCTNISFIFLPTRMVGNKPVYKYKLEAGITEDRHGMVIINNEGILAILKAGISHNNQQ</sequence>
<name>A0A4R0NDC5_9SPHI</name>
<evidence type="ECO:0000256" key="2">
    <source>
        <dbReference type="ARBA" id="ARBA00022840"/>
    </source>
</evidence>
<accession>A0A4R0NDC5</accession>
<proteinExistence type="predicted"/>
<dbReference type="AlphaFoldDB" id="A0A4R0NDC5"/>
<keyword evidence="1" id="KW-0547">Nucleotide-binding</keyword>
<protein>
    <submittedName>
        <fullName evidence="5">DNA mismatch repair protein</fullName>
    </submittedName>
</protein>
<dbReference type="SUPFAM" id="SSF52540">
    <property type="entry name" value="P-loop containing nucleoside triphosphate hydrolases"/>
    <property type="match status" value="1"/>
</dbReference>
<dbReference type="InterPro" id="IPR027417">
    <property type="entry name" value="P-loop_NTPase"/>
</dbReference>
<dbReference type="PANTHER" id="PTHR11361:SF99">
    <property type="entry name" value="DNA MISMATCH REPAIR PROTEIN"/>
    <property type="match status" value="1"/>
</dbReference>
<dbReference type="InterPro" id="IPR036187">
    <property type="entry name" value="DNA_mismatch_repair_MutS_sf"/>
</dbReference>
<dbReference type="PANTHER" id="PTHR11361">
    <property type="entry name" value="DNA MISMATCH REPAIR PROTEIN MUTS FAMILY MEMBER"/>
    <property type="match status" value="1"/>
</dbReference>
<dbReference type="Gene3D" id="3.40.50.300">
    <property type="entry name" value="P-loop containing nucleotide triphosphate hydrolases"/>
    <property type="match status" value="1"/>
</dbReference>
<dbReference type="OrthoDB" id="1097361at2"/>
<dbReference type="Proteomes" id="UP000293347">
    <property type="component" value="Unassembled WGS sequence"/>
</dbReference>
<dbReference type="RefSeq" id="WP_131597647.1">
    <property type="nucleotide sequence ID" value="NZ_SJSL01000007.1"/>
</dbReference>
<feature type="domain" description="DNA mismatch repair proteins mutS family" evidence="4">
    <location>
        <begin position="254"/>
        <end position="442"/>
    </location>
</feature>
<keyword evidence="2" id="KW-0067">ATP-binding</keyword>
<dbReference type="Gene3D" id="1.10.1420.10">
    <property type="match status" value="1"/>
</dbReference>
<evidence type="ECO:0000259" key="4">
    <source>
        <dbReference type="SMART" id="SM00534"/>
    </source>
</evidence>
<dbReference type="GO" id="GO:0005524">
    <property type="term" value="F:ATP binding"/>
    <property type="evidence" value="ECO:0007669"/>
    <property type="project" value="UniProtKB-KW"/>
</dbReference>
<dbReference type="GO" id="GO:0140664">
    <property type="term" value="F:ATP-dependent DNA damage sensor activity"/>
    <property type="evidence" value="ECO:0007669"/>
    <property type="project" value="InterPro"/>
</dbReference>
<dbReference type="Pfam" id="PF00488">
    <property type="entry name" value="MutS_V"/>
    <property type="match status" value="1"/>
</dbReference>
<comment type="caution">
    <text evidence="5">The sequence shown here is derived from an EMBL/GenBank/DDBJ whole genome shotgun (WGS) entry which is preliminary data.</text>
</comment>
<organism evidence="5 6">
    <name type="scientific">Pedobacter psychroterrae</name>
    <dbReference type="NCBI Taxonomy" id="2530453"/>
    <lineage>
        <taxon>Bacteria</taxon>
        <taxon>Pseudomonadati</taxon>
        <taxon>Bacteroidota</taxon>
        <taxon>Sphingobacteriia</taxon>
        <taxon>Sphingobacteriales</taxon>
        <taxon>Sphingobacteriaceae</taxon>
        <taxon>Pedobacter</taxon>
    </lineage>
</organism>
<dbReference type="GO" id="GO:0006298">
    <property type="term" value="P:mismatch repair"/>
    <property type="evidence" value="ECO:0007669"/>
    <property type="project" value="InterPro"/>
</dbReference>
<keyword evidence="6" id="KW-1185">Reference proteome</keyword>
<evidence type="ECO:0000313" key="6">
    <source>
        <dbReference type="Proteomes" id="UP000293347"/>
    </source>
</evidence>
<dbReference type="SUPFAM" id="SSF48334">
    <property type="entry name" value="DNA repair protein MutS, domain III"/>
    <property type="match status" value="1"/>
</dbReference>
<evidence type="ECO:0000313" key="5">
    <source>
        <dbReference type="EMBL" id="TCC98275.1"/>
    </source>
</evidence>
<evidence type="ECO:0000256" key="1">
    <source>
        <dbReference type="ARBA" id="ARBA00022741"/>
    </source>
</evidence>
<dbReference type="GO" id="GO:0005829">
    <property type="term" value="C:cytosol"/>
    <property type="evidence" value="ECO:0007669"/>
    <property type="project" value="TreeGrafter"/>
</dbReference>
<dbReference type="GO" id="GO:0030983">
    <property type="term" value="F:mismatched DNA binding"/>
    <property type="evidence" value="ECO:0007669"/>
    <property type="project" value="InterPro"/>
</dbReference>
<gene>
    <name evidence="5" type="ORF">EZ437_18985</name>
</gene>
<reference evidence="5 6" key="1">
    <citation type="submission" date="2019-02" db="EMBL/GenBank/DDBJ databases">
        <title>Pedobacter sp. RP-1-14 sp. nov., isolated from Arctic soil.</title>
        <authorList>
            <person name="Dahal R.H."/>
        </authorList>
    </citation>
    <scope>NUCLEOTIDE SEQUENCE [LARGE SCALE GENOMIC DNA]</scope>
    <source>
        <strain evidence="5 6">RP-1-14</strain>
    </source>
</reference>
<keyword evidence="3" id="KW-0238">DNA-binding</keyword>
<dbReference type="EMBL" id="SJSL01000007">
    <property type="protein sequence ID" value="TCC98275.1"/>
    <property type="molecule type" value="Genomic_DNA"/>
</dbReference>